<evidence type="ECO:0000313" key="4">
    <source>
        <dbReference type="Proteomes" id="UP000266841"/>
    </source>
</evidence>
<dbReference type="EMBL" id="AGNL01028535">
    <property type="protein sequence ID" value="EJK57336.1"/>
    <property type="molecule type" value="Genomic_DNA"/>
</dbReference>
<dbReference type="Proteomes" id="UP000266841">
    <property type="component" value="Unassembled WGS sequence"/>
</dbReference>
<evidence type="ECO:0000313" key="3">
    <source>
        <dbReference type="EMBL" id="EJK57336.1"/>
    </source>
</evidence>
<evidence type="ECO:0000256" key="2">
    <source>
        <dbReference type="SAM" id="SignalP"/>
    </source>
</evidence>
<organism evidence="3 4">
    <name type="scientific">Thalassiosira oceanica</name>
    <name type="common">Marine diatom</name>
    <dbReference type="NCBI Taxonomy" id="159749"/>
    <lineage>
        <taxon>Eukaryota</taxon>
        <taxon>Sar</taxon>
        <taxon>Stramenopiles</taxon>
        <taxon>Ochrophyta</taxon>
        <taxon>Bacillariophyta</taxon>
        <taxon>Coscinodiscophyceae</taxon>
        <taxon>Thalassiosirophycidae</taxon>
        <taxon>Thalassiosirales</taxon>
        <taxon>Thalassiosiraceae</taxon>
        <taxon>Thalassiosira</taxon>
    </lineage>
</organism>
<name>K0S8V0_THAOC</name>
<feature type="compositionally biased region" description="Polar residues" evidence="1">
    <location>
        <begin position="60"/>
        <end position="69"/>
    </location>
</feature>
<dbReference type="eggNOG" id="ENOG502QZ03">
    <property type="taxonomic scope" value="Eukaryota"/>
</dbReference>
<feature type="non-terminal residue" evidence="3">
    <location>
        <position position="117"/>
    </location>
</feature>
<evidence type="ECO:0008006" key="5">
    <source>
        <dbReference type="Google" id="ProtNLM"/>
    </source>
</evidence>
<feature type="chain" id="PRO_5003836913" description="RxLR effector protein" evidence="2">
    <location>
        <begin position="23"/>
        <end position="117"/>
    </location>
</feature>
<dbReference type="OrthoDB" id="39408at2759"/>
<evidence type="ECO:0000256" key="1">
    <source>
        <dbReference type="SAM" id="MobiDB-lite"/>
    </source>
</evidence>
<dbReference type="AlphaFoldDB" id="K0S8V0"/>
<keyword evidence="2" id="KW-0732">Signal</keyword>
<sequence length="117" mass="12744">MFTRSTVALTFAAVLLASTASAFQQRHHRRWTSPTELLAKRKQAKSSAGGFGKGGFGSTKARTANSTADPSKVRSVSGHTGSDAANNFDRIRKLYGKDATTDVYVRSPLNDETLFWF</sequence>
<feature type="region of interest" description="Disordered" evidence="1">
    <location>
        <begin position="42"/>
        <end position="83"/>
    </location>
</feature>
<protein>
    <recommendedName>
        <fullName evidence="5">RxLR effector protein</fullName>
    </recommendedName>
</protein>
<proteinExistence type="predicted"/>
<reference evidence="3 4" key="1">
    <citation type="journal article" date="2012" name="Genome Biol.">
        <title>Genome and low-iron response of an oceanic diatom adapted to chronic iron limitation.</title>
        <authorList>
            <person name="Lommer M."/>
            <person name="Specht M."/>
            <person name="Roy A.S."/>
            <person name="Kraemer L."/>
            <person name="Andreson R."/>
            <person name="Gutowska M.A."/>
            <person name="Wolf J."/>
            <person name="Bergner S.V."/>
            <person name="Schilhabel M.B."/>
            <person name="Klostermeier U.C."/>
            <person name="Beiko R.G."/>
            <person name="Rosenstiel P."/>
            <person name="Hippler M."/>
            <person name="Laroche J."/>
        </authorList>
    </citation>
    <scope>NUCLEOTIDE SEQUENCE [LARGE SCALE GENOMIC DNA]</scope>
    <source>
        <strain evidence="3 4">CCMP1005</strain>
    </source>
</reference>
<keyword evidence="4" id="KW-1185">Reference proteome</keyword>
<feature type="signal peptide" evidence="2">
    <location>
        <begin position="1"/>
        <end position="22"/>
    </location>
</feature>
<accession>K0S8V0</accession>
<comment type="caution">
    <text evidence="3">The sequence shown here is derived from an EMBL/GenBank/DDBJ whole genome shotgun (WGS) entry which is preliminary data.</text>
</comment>
<gene>
    <name evidence="3" type="ORF">THAOC_22629</name>
</gene>